<evidence type="ECO:0000256" key="7">
    <source>
        <dbReference type="ARBA" id="ARBA00023136"/>
    </source>
</evidence>
<evidence type="ECO:0000313" key="10">
    <source>
        <dbReference type="EMBL" id="CAE18948.1"/>
    </source>
</evidence>
<feature type="transmembrane region" description="Helical" evidence="8">
    <location>
        <begin position="186"/>
        <end position="211"/>
    </location>
</feature>
<dbReference type="InterPro" id="IPR000515">
    <property type="entry name" value="MetI-like"/>
</dbReference>
<sequence>MIVVDLIIEKKHNKVQFNIRKIFIKQTKNLISDLKPLNIASLIVAFTLIIPIFNFLIEGIDFILGGNFSLGISGRKEILGTLKLLILTSFLGGGLGTLNGWLLSNCEFRLRKTLRIFQLIPLATPAYLLTAVLQDLGSILGYQISGFWWGVLILSITTYPYVFLLANESFNKFGVNQINASRGLGVGPWGSFFKIALPMAFPALITGISLMCMEVMNDLGTVELLNIPSISKGITENWIIEGNPKSAIGLSLVALIIVFTLILFEKLSRRKTKSWSENPASLSSLGFKLKGNRSYIAYLFTSLPPLFAIGIPFSWFLLNIDQLKKGFTTELISLTLRTISLGIIAALVALIFSLILTLSNRQNKNLLMRLITFPAGIGYAIPGTVLAISLISISNSKFYFIPIFLLIWGYVVRFLTISKGSLDSGFERISPTLDEAAKGLGSNWFGVIKKIHIPLLKGPIFVGSLLVFVDTIKELPITFILRPFDFDTLSVRIYQYAGDERMAEALLPAFFITVLGLIASSTLIPSLEKKD</sequence>
<feature type="transmembrane region" description="Helical" evidence="8">
    <location>
        <begin position="146"/>
        <end position="166"/>
    </location>
</feature>
<feature type="transmembrane region" description="Helical" evidence="8">
    <location>
        <begin position="399"/>
        <end position="416"/>
    </location>
</feature>
<accession>Q7V2I7</accession>
<dbReference type="InterPro" id="IPR035906">
    <property type="entry name" value="MetI-like_sf"/>
</dbReference>
<proteinExistence type="inferred from homology"/>
<dbReference type="PROSITE" id="PS50928">
    <property type="entry name" value="ABC_TM1"/>
    <property type="match status" value="2"/>
</dbReference>
<protein>
    <submittedName>
        <fullName evidence="10">Putative iron ABC transporter</fullName>
    </submittedName>
</protein>
<evidence type="ECO:0000256" key="5">
    <source>
        <dbReference type="ARBA" id="ARBA00022692"/>
    </source>
</evidence>
<dbReference type="RefSeq" id="WP_011132124.1">
    <property type="nucleotide sequence ID" value="NC_005072.1"/>
</dbReference>
<evidence type="ECO:0000256" key="2">
    <source>
        <dbReference type="ARBA" id="ARBA00022448"/>
    </source>
</evidence>
<keyword evidence="2 8" id="KW-0813">Transport</keyword>
<comment type="subcellular location">
    <subcellularLocation>
        <location evidence="1">Cell inner membrane</location>
        <topology evidence="1">Multi-pass membrane protein</topology>
    </subcellularLocation>
    <subcellularLocation>
        <location evidence="8">Cell membrane</location>
        <topology evidence="8">Multi-pass membrane protein</topology>
    </subcellularLocation>
</comment>
<dbReference type="Pfam" id="PF00528">
    <property type="entry name" value="BPD_transp_1"/>
    <property type="match status" value="2"/>
</dbReference>
<keyword evidence="7 8" id="KW-0472">Membrane</keyword>
<dbReference type="KEGG" id="pmm:PMM0489"/>
<keyword evidence="6 8" id="KW-1133">Transmembrane helix</keyword>
<organism evidence="10 11">
    <name type="scientific">Prochlorococcus marinus subsp. pastoris (strain CCMP1986 / NIES-2087 / MED4)</name>
    <dbReference type="NCBI Taxonomy" id="59919"/>
    <lineage>
        <taxon>Bacteria</taxon>
        <taxon>Bacillati</taxon>
        <taxon>Cyanobacteriota</taxon>
        <taxon>Cyanophyceae</taxon>
        <taxon>Synechococcales</taxon>
        <taxon>Prochlorococcaceae</taxon>
        <taxon>Prochlorococcus</taxon>
    </lineage>
</organism>
<evidence type="ECO:0000313" key="11">
    <source>
        <dbReference type="Proteomes" id="UP000001026"/>
    </source>
</evidence>
<dbReference type="GO" id="GO:0005886">
    <property type="term" value="C:plasma membrane"/>
    <property type="evidence" value="ECO:0007669"/>
    <property type="project" value="UniProtKB-SubCell"/>
</dbReference>
<dbReference type="GO" id="GO:0055085">
    <property type="term" value="P:transmembrane transport"/>
    <property type="evidence" value="ECO:0007669"/>
    <property type="project" value="InterPro"/>
</dbReference>
<gene>
    <name evidence="10" type="primary">futB,hitB</name>
    <name evidence="10" type="ordered locus">PMM0489</name>
</gene>
<feature type="transmembrane region" description="Helical" evidence="8">
    <location>
        <begin position="84"/>
        <end position="104"/>
    </location>
</feature>
<feature type="transmembrane region" description="Helical" evidence="8">
    <location>
        <begin position="295"/>
        <end position="318"/>
    </location>
</feature>
<keyword evidence="5 8" id="KW-0812">Transmembrane</keyword>
<dbReference type="CDD" id="cd06261">
    <property type="entry name" value="TM_PBP2"/>
    <property type="match status" value="2"/>
</dbReference>
<feature type="transmembrane region" description="Helical" evidence="8">
    <location>
        <begin position="37"/>
        <end position="64"/>
    </location>
</feature>
<evidence type="ECO:0000259" key="9">
    <source>
        <dbReference type="PROSITE" id="PS50928"/>
    </source>
</evidence>
<dbReference type="PANTHER" id="PTHR43357:SF3">
    <property type="entry name" value="FE(3+)-TRANSPORT SYSTEM PERMEASE PROTEIN FBPB 2"/>
    <property type="match status" value="1"/>
</dbReference>
<evidence type="ECO:0000256" key="4">
    <source>
        <dbReference type="ARBA" id="ARBA00022519"/>
    </source>
</evidence>
<feature type="transmembrane region" description="Helical" evidence="8">
    <location>
        <begin position="505"/>
        <end position="524"/>
    </location>
</feature>
<keyword evidence="3" id="KW-1003">Cell membrane</keyword>
<feature type="transmembrane region" description="Helical" evidence="8">
    <location>
        <begin position="116"/>
        <end position="134"/>
    </location>
</feature>
<reference evidence="10 11" key="1">
    <citation type="journal article" date="2003" name="Nature">
        <title>Genome divergence in two Prochlorococcus ecotypes reflects oceanic niche differentiation.</title>
        <authorList>
            <person name="Rocap G."/>
            <person name="Larimer F.W."/>
            <person name="Lamerdin J.E."/>
            <person name="Malfatti S."/>
            <person name="Chain P."/>
            <person name="Ahlgren N.A."/>
            <person name="Arellano A."/>
            <person name="Coleman M."/>
            <person name="Hauser L."/>
            <person name="Hess W.R."/>
            <person name="Johnson Z.I."/>
            <person name="Land M.L."/>
            <person name="Lindell D."/>
            <person name="Post A.F."/>
            <person name="Regala W."/>
            <person name="Shah M."/>
            <person name="Shaw S.L."/>
            <person name="Steglich C."/>
            <person name="Sullivan M.B."/>
            <person name="Ting C.S."/>
            <person name="Tolonen A."/>
            <person name="Webb E.A."/>
            <person name="Zinser E.R."/>
            <person name="Chisholm S.W."/>
        </authorList>
    </citation>
    <scope>NUCLEOTIDE SEQUENCE [LARGE SCALE GENOMIC DNA]</scope>
    <source>
        <strain evidence="11">CCMP1986 / NIES-2087 / MED4</strain>
    </source>
</reference>
<feature type="domain" description="ABC transmembrane type-1" evidence="9">
    <location>
        <begin position="78"/>
        <end position="263"/>
    </location>
</feature>
<name>Q7V2I7_PROMP</name>
<dbReference type="eggNOG" id="COG1178">
    <property type="taxonomic scope" value="Bacteria"/>
</dbReference>
<keyword evidence="4" id="KW-0997">Cell inner membrane</keyword>
<dbReference type="SUPFAM" id="SSF161098">
    <property type="entry name" value="MetI-like"/>
    <property type="match status" value="2"/>
</dbReference>
<dbReference type="AlphaFoldDB" id="Q7V2I7"/>
<feature type="transmembrane region" description="Helical" evidence="8">
    <location>
        <begin position="338"/>
        <end position="358"/>
    </location>
</feature>
<dbReference type="STRING" id="59919.PMM0489"/>
<feature type="domain" description="ABC transmembrane type-1" evidence="9">
    <location>
        <begin position="335"/>
        <end position="523"/>
    </location>
</feature>
<evidence type="ECO:0000256" key="3">
    <source>
        <dbReference type="ARBA" id="ARBA00022475"/>
    </source>
</evidence>
<feature type="transmembrane region" description="Helical" evidence="8">
    <location>
        <begin position="370"/>
        <end position="393"/>
    </location>
</feature>
<feature type="transmembrane region" description="Helical" evidence="8">
    <location>
        <begin position="246"/>
        <end position="264"/>
    </location>
</feature>
<dbReference type="EMBL" id="BX548174">
    <property type="protein sequence ID" value="CAE18948.1"/>
    <property type="molecule type" value="Genomic_DNA"/>
</dbReference>
<dbReference type="HOGENOM" id="CLU_021838_0_2_3"/>
<comment type="similarity">
    <text evidence="8">Belongs to the binding-protein-dependent transport system permease family.</text>
</comment>
<dbReference type="Proteomes" id="UP000001026">
    <property type="component" value="Chromosome"/>
</dbReference>
<evidence type="ECO:0000256" key="8">
    <source>
        <dbReference type="RuleBase" id="RU363032"/>
    </source>
</evidence>
<evidence type="ECO:0000256" key="1">
    <source>
        <dbReference type="ARBA" id="ARBA00004429"/>
    </source>
</evidence>
<dbReference type="Gene3D" id="1.10.3720.10">
    <property type="entry name" value="MetI-like"/>
    <property type="match status" value="2"/>
</dbReference>
<evidence type="ECO:0000256" key="6">
    <source>
        <dbReference type="ARBA" id="ARBA00022989"/>
    </source>
</evidence>
<dbReference type="PANTHER" id="PTHR43357">
    <property type="entry name" value="INNER MEMBRANE ABC TRANSPORTER PERMEASE PROTEIN YDCV"/>
    <property type="match status" value="1"/>
</dbReference>